<keyword evidence="4" id="KW-1185">Reference proteome</keyword>
<dbReference type="EMBL" id="BPRE01000006">
    <property type="protein sequence ID" value="GJE75586.1"/>
    <property type="molecule type" value="Genomic_DNA"/>
</dbReference>
<feature type="chain" id="PRO_5045874139" description="DNA-binding protein" evidence="2">
    <location>
        <begin position="23"/>
        <end position="119"/>
    </location>
</feature>
<evidence type="ECO:0000313" key="4">
    <source>
        <dbReference type="Proteomes" id="UP001055093"/>
    </source>
</evidence>
<dbReference type="Proteomes" id="UP001055093">
    <property type="component" value="Unassembled WGS sequence"/>
</dbReference>
<feature type="signal peptide" evidence="2">
    <location>
        <begin position="1"/>
        <end position="22"/>
    </location>
</feature>
<dbReference type="RefSeq" id="WP_137827665.1">
    <property type="nucleotide sequence ID" value="NZ_BPRE01000006.1"/>
</dbReference>
<sequence>MRASRIATYATAFALLAVPAFAQAPSPAAPTAPKPPAAATATPPTAPAKPEIAGEKSTLIDLNTASAQELSQLKGIGEARSAAIVKGRPYRGKDDLVNRKILPESVYAEIKDRIIARQK</sequence>
<proteinExistence type="predicted"/>
<organism evidence="3 4">
    <name type="scientific">Methylorubrum suomiense</name>
    <dbReference type="NCBI Taxonomy" id="144191"/>
    <lineage>
        <taxon>Bacteria</taxon>
        <taxon>Pseudomonadati</taxon>
        <taxon>Pseudomonadota</taxon>
        <taxon>Alphaproteobacteria</taxon>
        <taxon>Hyphomicrobiales</taxon>
        <taxon>Methylobacteriaceae</taxon>
        <taxon>Methylorubrum</taxon>
    </lineage>
</organism>
<comment type="caution">
    <text evidence="3">The sequence shown here is derived from an EMBL/GenBank/DDBJ whole genome shotgun (WGS) entry which is preliminary data.</text>
</comment>
<reference evidence="3" key="1">
    <citation type="journal article" date="2021" name="Front. Microbiol.">
        <title>Comprehensive Comparative Genomics and Phenotyping of Methylobacterium Species.</title>
        <authorList>
            <person name="Alessa O."/>
            <person name="Ogura Y."/>
            <person name="Fujitani Y."/>
            <person name="Takami H."/>
            <person name="Hayashi T."/>
            <person name="Sahin N."/>
            <person name="Tani A."/>
        </authorList>
    </citation>
    <scope>NUCLEOTIDE SEQUENCE</scope>
    <source>
        <strain evidence="3">DSM 14458</strain>
    </source>
</reference>
<evidence type="ECO:0008006" key="5">
    <source>
        <dbReference type="Google" id="ProtNLM"/>
    </source>
</evidence>
<gene>
    <name evidence="3" type="ORF">BGCPKDLD_2171</name>
</gene>
<protein>
    <recommendedName>
        <fullName evidence="5">DNA-binding protein</fullName>
    </recommendedName>
</protein>
<keyword evidence="2" id="KW-0732">Signal</keyword>
<name>A0ABQ4UTD4_9HYPH</name>
<evidence type="ECO:0000256" key="1">
    <source>
        <dbReference type="SAM" id="MobiDB-lite"/>
    </source>
</evidence>
<feature type="compositionally biased region" description="Pro residues" evidence="1">
    <location>
        <begin position="27"/>
        <end position="36"/>
    </location>
</feature>
<evidence type="ECO:0000313" key="3">
    <source>
        <dbReference type="EMBL" id="GJE75586.1"/>
    </source>
</evidence>
<evidence type="ECO:0000256" key="2">
    <source>
        <dbReference type="SAM" id="SignalP"/>
    </source>
</evidence>
<dbReference type="Gene3D" id="1.10.150.320">
    <property type="entry name" value="Photosystem II 12 kDa extrinsic protein"/>
    <property type="match status" value="1"/>
</dbReference>
<accession>A0ABQ4UTD4</accession>
<dbReference type="SUPFAM" id="SSF81585">
    <property type="entry name" value="PsbU/PolX domain-like"/>
    <property type="match status" value="1"/>
</dbReference>
<reference evidence="3" key="2">
    <citation type="submission" date="2021-08" db="EMBL/GenBank/DDBJ databases">
        <authorList>
            <person name="Tani A."/>
            <person name="Ola A."/>
            <person name="Ogura Y."/>
            <person name="Katsura K."/>
            <person name="Hayashi T."/>
        </authorList>
    </citation>
    <scope>NUCLEOTIDE SEQUENCE</scope>
    <source>
        <strain evidence="3">DSM 14458</strain>
    </source>
</reference>
<feature type="region of interest" description="Disordered" evidence="1">
    <location>
        <begin position="25"/>
        <end position="52"/>
    </location>
</feature>
<dbReference type="Pfam" id="PF12836">
    <property type="entry name" value="HHH_3"/>
    <property type="match status" value="1"/>
</dbReference>